<dbReference type="AlphaFoldDB" id="A0AAV5RC26"/>
<feature type="transmembrane region" description="Helical" evidence="1">
    <location>
        <begin position="48"/>
        <end position="71"/>
    </location>
</feature>
<accession>A0AAV5RC26</accession>
<dbReference type="EMBL" id="BTGB01000009">
    <property type="protein sequence ID" value="GMM49019.1"/>
    <property type="molecule type" value="Genomic_DNA"/>
</dbReference>
<dbReference type="InterPro" id="IPR035237">
    <property type="entry name" value="DUF5341"/>
</dbReference>
<comment type="caution">
    <text evidence="2">The sequence shown here is derived from an EMBL/GenBank/DDBJ whole genome shotgun (WGS) entry which is preliminary data.</text>
</comment>
<sequence length="306" mass="33250">MFKLDKVKIVFISILLYGITKVTAFSVSNIFRQGNATVLMGMSAGWMGVAAAVCSATVAVCWISVAMAIAFQAATLAALGDSSGATNGNTKRSDGSNIIPITESMQNVTSDYSDHSITSHPIIKNLTLLLGTYNDLNIGSKLDKRSESILNSNVTVAKFDTHLGHHLAVSLPHLSSAEFVDRLDKAIPGEPDVSLKFRLLKRGYQVDWVSYNYDNVNENLAQQFVDTQGSDETQVWADSAQSFISSNDGWKWCLDMNIDPSPGEPIDSNHLENIEVAVHGEIYTNTYGGVDGQCNDYYDCVEGCSN</sequence>
<keyword evidence="1" id="KW-1133">Transmembrane helix</keyword>
<proteinExistence type="predicted"/>
<dbReference type="Pfam" id="PF17276">
    <property type="entry name" value="DUF5341"/>
    <property type="match status" value="1"/>
</dbReference>
<keyword evidence="1" id="KW-0812">Transmembrane</keyword>
<gene>
    <name evidence="2" type="ORF">DAPK24_056170</name>
</gene>
<keyword evidence="3" id="KW-1185">Reference proteome</keyword>
<reference evidence="2 3" key="1">
    <citation type="journal article" date="2023" name="Elife">
        <title>Identification of key yeast species and microbe-microbe interactions impacting larval growth of Drosophila in the wild.</title>
        <authorList>
            <person name="Mure A."/>
            <person name="Sugiura Y."/>
            <person name="Maeda R."/>
            <person name="Honda K."/>
            <person name="Sakurai N."/>
            <person name="Takahashi Y."/>
            <person name="Watada M."/>
            <person name="Katoh T."/>
            <person name="Gotoh A."/>
            <person name="Gotoh Y."/>
            <person name="Taniguchi I."/>
            <person name="Nakamura K."/>
            <person name="Hayashi T."/>
            <person name="Katayama T."/>
            <person name="Uemura T."/>
            <person name="Hattori Y."/>
        </authorList>
    </citation>
    <scope>NUCLEOTIDE SEQUENCE [LARGE SCALE GENOMIC DNA]</scope>
    <source>
        <strain evidence="2 3">PK-24</strain>
    </source>
</reference>
<keyword evidence="1" id="KW-0472">Membrane</keyword>
<protein>
    <submittedName>
        <fullName evidence="2">Uncharacterized protein</fullName>
    </submittedName>
</protein>
<evidence type="ECO:0000313" key="3">
    <source>
        <dbReference type="Proteomes" id="UP001378960"/>
    </source>
</evidence>
<dbReference type="Proteomes" id="UP001378960">
    <property type="component" value="Unassembled WGS sequence"/>
</dbReference>
<organism evidence="2 3">
    <name type="scientific">Pichia kluyveri</name>
    <name type="common">Yeast</name>
    <dbReference type="NCBI Taxonomy" id="36015"/>
    <lineage>
        <taxon>Eukaryota</taxon>
        <taxon>Fungi</taxon>
        <taxon>Dikarya</taxon>
        <taxon>Ascomycota</taxon>
        <taxon>Saccharomycotina</taxon>
        <taxon>Pichiomycetes</taxon>
        <taxon>Pichiales</taxon>
        <taxon>Pichiaceae</taxon>
        <taxon>Pichia</taxon>
    </lineage>
</organism>
<name>A0AAV5RC26_PICKL</name>
<evidence type="ECO:0000256" key="1">
    <source>
        <dbReference type="SAM" id="Phobius"/>
    </source>
</evidence>
<evidence type="ECO:0000313" key="2">
    <source>
        <dbReference type="EMBL" id="GMM49019.1"/>
    </source>
</evidence>